<dbReference type="SUPFAM" id="SSF51998">
    <property type="entry name" value="PFL-like glycyl radical enzymes"/>
    <property type="match status" value="1"/>
</dbReference>
<dbReference type="Proteomes" id="UP001228636">
    <property type="component" value="Unassembled WGS sequence"/>
</dbReference>
<evidence type="ECO:0000313" key="3">
    <source>
        <dbReference type="Proteomes" id="UP000232721"/>
    </source>
</evidence>
<proteinExistence type="predicted"/>
<reference evidence="2" key="3">
    <citation type="submission" date="2023-06" db="EMBL/GenBank/DDBJ databases">
        <authorList>
            <person name="Lucena T."/>
            <person name="Sun Q."/>
        </authorList>
    </citation>
    <scope>NUCLEOTIDE SEQUENCE</scope>
    <source>
        <strain evidence="2">CECT 8670</strain>
    </source>
</reference>
<keyword evidence="3" id="KW-1185">Reference proteome</keyword>
<name>A0AAJ1VHM6_9FLAO</name>
<dbReference type="EMBL" id="CP019336">
    <property type="protein sequence ID" value="AUC22488.1"/>
    <property type="molecule type" value="Genomic_DNA"/>
</dbReference>
<dbReference type="PANTHER" id="PTHR21075">
    <property type="entry name" value="ANAEROBIC RIBONUCLEOSIDE-TRIPHOSPHATE REDUCTASE"/>
    <property type="match status" value="1"/>
</dbReference>
<evidence type="ECO:0000313" key="2">
    <source>
        <dbReference type="EMBL" id="MDN3620474.1"/>
    </source>
</evidence>
<dbReference type="GO" id="GO:0009265">
    <property type="term" value="P:2'-deoxyribonucleotide biosynthetic process"/>
    <property type="evidence" value="ECO:0007669"/>
    <property type="project" value="TreeGrafter"/>
</dbReference>
<dbReference type="RefSeq" id="WP_208888754.1">
    <property type="nucleotide sequence ID" value="NZ_CP019336.1"/>
</dbReference>
<dbReference type="Gene3D" id="3.20.70.20">
    <property type="match status" value="1"/>
</dbReference>
<dbReference type="GO" id="GO:0006260">
    <property type="term" value="P:DNA replication"/>
    <property type="evidence" value="ECO:0007669"/>
    <property type="project" value="InterPro"/>
</dbReference>
<dbReference type="Proteomes" id="UP000232721">
    <property type="component" value="Chromosome"/>
</dbReference>
<protein>
    <submittedName>
        <fullName evidence="2">Anaerobic ribonucleoside-triphosphate reductase</fullName>
    </submittedName>
</protein>
<dbReference type="NCBIfam" id="NF006127">
    <property type="entry name" value="PRK08271.1"/>
    <property type="match status" value="1"/>
</dbReference>
<sequence length="596" mass="67735">MIRLTQKQVDQKINFISNYINANNAADGSKIDANANVSSKNIATMEAELNKDINVQVNRQLVKNKIEQLFNKELANEYVRQIEAHEIYVHDETSLKPYCTSISMYPFLFDGLTKLGGESKAPQHLESYCGEFVNLVFAVSSQFAGALATVEFLLYFDYFARKDFGKDYLYTNTKTVSNHLQHAVYAINQPAAARGYQSVFWNISLYDEKYFDSLFGEFVFPDMTKPQWESLKELQQFFMKWFNKEREKAVLTFPVVTAAMLVKEGKPVDTEFANMCATELSEGNSFFIYQSESADSLASCCRLRNEISDNTFSYSLGAGGVSTGSINVITLNMNRLIQQGKDLKTEINKIQKYQIAYRKLIEEYKNAGMLPVYDAGFISLDKQFLTIGINGMVEAAESQGIKAENTPIYKDFVAKQLKIIFEANKEAKVTYGYMFNTEFVPAENLGVKNAKWDKEDGLFVPRDCYNSYFYPVENNAINSLDKIILHGTDIIKYLDGGSALHLNLEEAPNKDGFLKLIEATAKAGCNYFCFNVKITICNECGHIDKKTLQKCCECNSKNIDYGTRVIGYLKRISNFSSERQNEHDLRFYHLNNIKAS</sequence>
<dbReference type="GO" id="GO:0004748">
    <property type="term" value="F:ribonucleoside-diphosphate reductase activity, thioredoxin disulfide as acceptor"/>
    <property type="evidence" value="ECO:0007669"/>
    <property type="project" value="TreeGrafter"/>
</dbReference>
<reference evidence="1 3" key="2">
    <citation type="submission" date="2017-02" db="EMBL/GenBank/DDBJ databases">
        <title>Trade-off between light-utilization and light-protection in marine flavobacteria.</title>
        <authorList>
            <person name="Kumagai Y."/>
            <person name="Yoshizawa S."/>
            <person name="Kogure K."/>
            <person name="Iwasaki W."/>
        </authorList>
    </citation>
    <scope>NUCLEOTIDE SEQUENCE [LARGE SCALE GENOMIC DNA]</scope>
    <source>
        <strain evidence="1 3">KCTC 23670</strain>
    </source>
</reference>
<dbReference type="PANTHER" id="PTHR21075:SF0">
    <property type="entry name" value="ANAEROBIC RIBONUCLEOSIDE-TRIPHOSPHATE REDUCTASE"/>
    <property type="match status" value="1"/>
</dbReference>
<accession>A0AAJ1VHM6</accession>
<dbReference type="GO" id="GO:0008998">
    <property type="term" value="F:ribonucleoside-triphosphate reductase (thioredoxin) activity"/>
    <property type="evidence" value="ECO:0007669"/>
    <property type="project" value="InterPro"/>
</dbReference>
<dbReference type="Pfam" id="PF13597">
    <property type="entry name" value="NRDD"/>
    <property type="match status" value="1"/>
</dbReference>
<dbReference type="EMBL" id="JAUFQH010000011">
    <property type="protein sequence ID" value="MDN3620474.1"/>
    <property type="molecule type" value="Genomic_DNA"/>
</dbReference>
<dbReference type="GO" id="GO:0031250">
    <property type="term" value="C:anaerobic ribonucleoside-triphosphate reductase complex"/>
    <property type="evidence" value="ECO:0007669"/>
    <property type="project" value="TreeGrafter"/>
</dbReference>
<dbReference type="NCBIfam" id="TIGR02827">
    <property type="entry name" value="RNR_anaer_Bdell"/>
    <property type="match status" value="1"/>
</dbReference>
<gene>
    <name evidence="2" type="primary">nrdD</name>
    <name evidence="1" type="ORF">BTO15_10490</name>
    <name evidence="2" type="ORF">QWY81_13485</name>
</gene>
<evidence type="ECO:0000313" key="1">
    <source>
        <dbReference type="EMBL" id="AUC22488.1"/>
    </source>
</evidence>
<reference evidence="2 4" key="1">
    <citation type="journal article" date="2014" name="Int. J. Syst. Evol. Microbiol.">
        <title>Complete genome sequence of Corynebacterium casei LMG S-19264T (=DSM 44701T), isolated from a smear-ripened cheese.</title>
        <authorList>
            <consortium name="US DOE Joint Genome Institute (JGI-PGF)"/>
            <person name="Walter F."/>
            <person name="Albersmeier A."/>
            <person name="Kalinowski J."/>
            <person name="Ruckert C."/>
        </authorList>
    </citation>
    <scope>NUCLEOTIDE SEQUENCE [LARGE SCALE GENOMIC DNA]</scope>
    <source>
        <strain evidence="2 4">CECT 8670</strain>
    </source>
</reference>
<organism evidence="2 4">
    <name type="scientific">Polaribacter sejongensis</name>
    <dbReference type="NCBI Taxonomy" id="985043"/>
    <lineage>
        <taxon>Bacteria</taxon>
        <taxon>Pseudomonadati</taxon>
        <taxon>Bacteroidota</taxon>
        <taxon>Flavobacteriia</taxon>
        <taxon>Flavobacteriales</taxon>
        <taxon>Flavobacteriaceae</taxon>
    </lineage>
</organism>
<dbReference type="AlphaFoldDB" id="A0AAJ1VHM6"/>
<evidence type="ECO:0000313" key="4">
    <source>
        <dbReference type="Proteomes" id="UP001228636"/>
    </source>
</evidence>
<dbReference type="InterPro" id="IPR012833">
    <property type="entry name" value="NrdD"/>
</dbReference>